<dbReference type="EMBL" id="JOTM01000020">
    <property type="protein sequence ID" value="KEK23102.1"/>
    <property type="molecule type" value="Genomic_DNA"/>
</dbReference>
<dbReference type="FunFam" id="3.10.105.10:FF:000001">
    <property type="entry name" value="Oligopeptide ABC transporter, oligopeptide-binding protein"/>
    <property type="match status" value="1"/>
</dbReference>
<evidence type="ECO:0000256" key="6">
    <source>
        <dbReference type="ARBA" id="ARBA00022764"/>
    </source>
</evidence>
<accession>A0A073K9H5</accession>
<sequence length="540" mass="62315">MNKVVRFSLVSTLLVSSFLVGCGKEKTTTKPKEEKKILQLTETGEIPSLNSLKVTDAVSFNVLNNVMEGLFRLSKDDEVIPGIAQKYEISKDGKTYTFHLRDAKWSNGDPVTAHDFVYAWKQLVNPDTASEYAYIMYDVKNAEKINKKQMGLEELGVKAQDDKIFVVELDHPVPYFTKILCLPSFYPINEKYAKEQGNKYGLEANKTVYNGPFTLSEWKHEASFTMKKNNQYWDKKEVKLDEVNYQIVKDISTVVNLYQTDKIDRAVISTEFVDKYKNDKELKQYTDPVMYFFRFNENVPILKNKNARLALSMAFDKKSLATSFLNDGSVPANYYVPKGFLKGPNKKDFRETGAEFNKTNVNQAKEYWEKAKQETGTNEVTLEMLNYDLENFKKVGEYIKEQLEKNLPGLTVKIKLQPHSQKLALEKKKEYEMSLSRWLPDYPDPMTYLEVFISENGVNNTGYANPEYDALIKKTKMELGNDEKARWKAMQDAEKMLLDDAVIAPVFQRGLSYLQKPYVKDLYVHQFGPATSLKWADMKK</sequence>
<keyword evidence="9" id="KW-0564">Palmitate</keyword>
<evidence type="ECO:0000256" key="5">
    <source>
        <dbReference type="ARBA" id="ARBA00022729"/>
    </source>
</evidence>
<dbReference type="InterPro" id="IPR030678">
    <property type="entry name" value="Peptide/Ni-bd"/>
</dbReference>
<protein>
    <recommendedName>
        <fullName evidence="13">Periplasmic oligopeptide-binding protein OppA</fullName>
    </recommendedName>
</protein>
<dbReference type="OrthoDB" id="9801912at2"/>
<keyword evidence="8" id="KW-0653">Protein transport</keyword>
<proteinExistence type="inferred from homology"/>
<dbReference type="Gene3D" id="3.90.76.10">
    <property type="entry name" value="Dipeptide-binding Protein, Domain 1"/>
    <property type="match status" value="1"/>
</dbReference>
<evidence type="ECO:0000313" key="16">
    <source>
        <dbReference type="Proteomes" id="UP000027778"/>
    </source>
</evidence>
<organism evidence="15 16">
    <name type="scientific">Bacillus gaemokensis</name>
    <dbReference type="NCBI Taxonomy" id="574375"/>
    <lineage>
        <taxon>Bacteria</taxon>
        <taxon>Bacillati</taxon>
        <taxon>Bacillota</taxon>
        <taxon>Bacilli</taxon>
        <taxon>Bacillales</taxon>
        <taxon>Bacillaceae</taxon>
        <taxon>Bacillus</taxon>
        <taxon>Bacillus cereus group</taxon>
    </lineage>
</organism>
<dbReference type="CDD" id="cd08504">
    <property type="entry name" value="PBP2_OppA"/>
    <property type="match status" value="1"/>
</dbReference>
<dbReference type="eggNOG" id="COG4166">
    <property type="taxonomic scope" value="Bacteria"/>
</dbReference>
<evidence type="ECO:0000256" key="10">
    <source>
        <dbReference type="ARBA" id="ARBA00023157"/>
    </source>
</evidence>
<evidence type="ECO:0000256" key="13">
    <source>
        <dbReference type="ARBA" id="ARBA00072558"/>
    </source>
</evidence>
<gene>
    <name evidence="15" type="ORF">BAGA_13920</name>
</gene>
<dbReference type="GO" id="GO:0030288">
    <property type="term" value="C:outer membrane-bounded periplasmic space"/>
    <property type="evidence" value="ECO:0007669"/>
    <property type="project" value="UniProtKB-ARBA"/>
</dbReference>
<name>A0A073K9H5_9BACI</name>
<comment type="subunit">
    <text evidence="12">The complex is composed of two ATP-binding proteins (OppD and OppF), two transmembrane proteins (OppB and OppC) and a solute-binding protein (OppA).</text>
</comment>
<dbReference type="PANTHER" id="PTHR30290">
    <property type="entry name" value="PERIPLASMIC BINDING COMPONENT OF ABC TRANSPORTER"/>
    <property type="match status" value="1"/>
</dbReference>
<dbReference type="GO" id="GO:0015031">
    <property type="term" value="P:protein transport"/>
    <property type="evidence" value="ECO:0007669"/>
    <property type="project" value="UniProtKB-KW"/>
</dbReference>
<evidence type="ECO:0000259" key="14">
    <source>
        <dbReference type="Pfam" id="PF00496"/>
    </source>
</evidence>
<evidence type="ECO:0000256" key="4">
    <source>
        <dbReference type="ARBA" id="ARBA00022448"/>
    </source>
</evidence>
<reference evidence="15 16" key="1">
    <citation type="submission" date="2014-06" db="EMBL/GenBank/DDBJ databases">
        <title>Draft genome sequence of Bacillus gaemokensis JCM 15801 (MCCC 1A00707).</title>
        <authorList>
            <person name="Lai Q."/>
            <person name="Liu Y."/>
            <person name="Shao Z."/>
        </authorList>
    </citation>
    <scope>NUCLEOTIDE SEQUENCE [LARGE SCALE GENOMIC DNA]</scope>
    <source>
        <strain evidence="15 16">JCM 15801</strain>
    </source>
</reference>
<evidence type="ECO:0000313" key="15">
    <source>
        <dbReference type="EMBL" id="KEK23102.1"/>
    </source>
</evidence>
<dbReference type="PROSITE" id="PS51257">
    <property type="entry name" value="PROKAR_LIPOPROTEIN"/>
    <property type="match status" value="1"/>
</dbReference>
<dbReference type="RefSeq" id="WP_033676143.1">
    <property type="nucleotide sequence ID" value="NZ_JOTM01000020.1"/>
</dbReference>
<feature type="domain" description="Solute-binding protein family 5" evidence="14">
    <location>
        <begin position="78"/>
        <end position="459"/>
    </location>
</feature>
<evidence type="ECO:0000256" key="1">
    <source>
        <dbReference type="ARBA" id="ARBA00004193"/>
    </source>
</evidence>
<keyword evidence="5" id="KW-0732">Signal</keyword>
<comment type="caution">
    <text evidence="15">The sequence shown here is derived from an EMBL/GenBank/DDBJ whole genome shotgun (WGS) entry which is preliminary data.</text>
</comment>
<evidence type="ECO:0000256" key="9">
    <source>
        <dbReference type="ARBA" id="ARBA00023139"/>
    </source>
</evidence>
<dbReference type="PIRSF" id="PIRSF002741">
    <property type="entry name" value="MppA"/>
    <property type="match status" value="1"/>
</dbReference>
<evidence type="ECO:0000256" key="11">
    <source>
        <dbReference type="ARBA" id="ARBA00023288"/>
    </source>
</evidence>
<dbReference type="PANTHER" id="PTHR30290:SF10">
    <property type="entry name" value="PERIPLASMIC OLIGOPEPTIDE-BINDING PROTEIN-RELATED"/>
    <property type="match status" value="1"/>
</dbReference>
<dbReference type="GO" id="GO:0043190">
    <property type="term" value="C:ATP-binding cassette (ABC) transporter complex"/>
    <property type="evidence" value="ECO:0007669"/>
    <property type="project" value="InterPro"/>
</dbReference>
<keyword evidence="6" id="KW-0574">Periplasm</keyword>
<dbReference type="InterPro" id="IPR039424">
    <property type="entry name" value="SBP_5"/>
</dbReference>
<dbReference type="Gene3D" id="3.40.190.10">
    <property type="entry name" value="Periplasmic binding protein-like II"/>
    <property type="match status" value="1"/>
</dbReference>
<dbReference type="SUPFAM" id="SSF53850">
    <property type="entry name" value="Periplasmic binding protein-like II"/>
    <property type="match status" value="1"/>
</dbReference>
<evidence type="ECO:0000256" key="7">
    <source>
        <dbReference type="ARBA" id="ARBA00022856"/>
    </source>
</evidence>
<evidence type="ECO:0000256" key="3">
    <source>
        <dbReference type="ARBA" id="ARBA00005695"/>
    </source>
</evidence>
<keyword evidence="4" id="KW-0813">Transport</keyword>
<evidence type="ECO:0000256" key="12">
    <source>
        <dbReference type="ARBA" id="ARBA00063980"/>
    </source>
</evidence>
<keyword evidence="11" id="KW-0449">Lipoprotein</keyword>
<dbReference type="AlphaFoldDB" id="A0A073K9H5"/>
<keyword evidence="16" id="KW-1185">Reference proteome</keyword>
<dbReference type="FunFam" id="3.40.190.10:FF:000018">
    <property type="entry name" value="Oligopeptide ABC transporter, oligopeptide-binding protein"/>
    <property type="match status" value="1"/>
</dbReference>
<dbReference type="GO" id="GO:1904680">
    <property type="term" value="F:peptide transmembrane transporter activity"/>
    <property type="evidence" value="ECO:0007669"/>
    <property type="project" value="TreeGrafter"/>
</dbReference>
<dbReference type="FunFam" id="3.90.76.10:FF:000001">
    <property type="entry name" value="Oligopeptide ABC transporter substrate-binding protein"/>
    <property type="match status" value="1"/>
</dbReference>
<dbReference type="GO" id="GO:0015833">
    <property type="term" value="P:peptide transport"/>
    <property type="evidence" value="ECO:0007669"/>
    <property type="project" value="UniProtKB-KW"/>
</dbReference>
<keyword evidence="7" id="KW-0571">Peptide transport</keyword>
<dbReference type="Gene3D" id="3.10.105.10">
    <property type="entry name" value="Dipeptide-binding Protein, Domain 3"/>
    <property type="match status" value="1"/>
</dbReference>
<comment type="similarity">
    <text evidence="3">Belongs to the bacterial solute-binding protein 5 family.</text>
</comment>
<keyword evidence="10" id="KW-1015">Disulfide bond</keyword>
<dbReference type="Pfam" id="PF00496">
    <property type="entry name" value="SBP_bac_5"/>
    <property type="match status" value="1"/>
</dbReference>
<evidence type="ECO:0000256" key="2">
    <source>
        <dbReference type="ARBA" id="ARBA00004418"/>
    </source>
</evidence>
<dbReference type="STRING" id="574375.AZF08_23370"/>
<comment type="subcellular location">
    <subcellularLocation>
        <location evidence="1">Cell membrane</location>
        <topology evidence="1">Lipid-anchor</topology>
    </subcellularLocation>
    <subcellularLocation>
        <location evidence="2">Periplasm</location>
    </subcellularLocation>
</comment>
<dbReference type="Proteomes" id="UP000027778">
    <property type="component" value="Unassembled WGS sequence"/>
</dbReference>
<dbReference type="InterPro" id="IPR000914">
    <property type="entry name" value="SBP_5_dom"/>
</dbReference>
<evidence type="ECO:0000256" key="8">
    <source>
        <dbReference type="ARBA" id="ARBA00022927"/>
    </source>
</evidence>